<dbReference type="AlphaFoldDB" id="A0A2S0HZ61"/>
<name>A0A2S0HZ61_9FLAO</name>
<dbReference type="PANTHER" id="PTHR16253">
    <property type="entry name" value="TETRATRICOPEPTIDE REPEAT PROTEIN 22"/>
    <property type="match status" value="1"/>
</dbReference>
<dbReference type="SMART" id="SM00255">
    <property type="entry name" value="TIR"/>
    <property type="match status" value="1"/>
</dbReference>
<dbReference type="Proteomes" id="UP000238442">
    <property type="component" value="Chromosome"/>
</dbReference>
<accession>A0A2S0HZ61</accession>
<keyword evidence="2" id="KW-0812">Transmembrane</keyword>
<dbReference type="InterPro" id="IPR035897">
    <property type="entry name" value="Toll_tir_struct_dom_sf"/>
</dbReference>
<dbReference type="RefSeq" id="WP_105217189.1">
    <property type="nucleotide sequence ID" value="NZ_CP027062.1"/>
</dbReference>
<feature type="domain" description="TIR" evidence="3">
    <location>
        <begin position="2"/>
        <end position="128"/>
    </location>
</feature>
<feature type="compositionally biased region" description="Polar residues" evidence="1">
    <location>
        <begin position="135"/>
        <end position="144"/>
    </location>
</feature>
<keyword evidence="2" id="KW-0472">Membrane</keyword>
<dbReference type="PANTHER" id="PTHR16253:SF0">
    <property type="entry name" value="TETRATRICOPEPTIDE REPEAT PROTEIN 22"/>
    <property type="match status" value="1"/>
</dbReference>
<evidence type="ECO:0000259" key="3">
    <source>
        <dbReference type="PROSITE" id="PS50104"/>
    </source>
</evidence>
<reference evidence="4 5" key="1">
    <citation type="submission" date="2018-02" db="EMBL/GenBank/DDBJ databases">
        <title>Genomic analysis of the strain RR4-38 isolated from a seawater recirculating aquaculture system.</title>
        <authorList>
            <person name="Kim Y.-S."/>
            <person name="Jang Y.H."/>
            <person name="Kim K.-H."/>
        </authorList>
    </citation>
    <scope>NUCLEOTIDE SEQUENCE [LARGE SCALE GENOMIC DNA]</scope>
    <source>
        <strain evidence="4 5">RR4-38</strain>
    </source>
</reference>
<evidence type="ECO:0000313" key="4">
    <source>
        <dbReference type="EMBL" id="AVI51949.1"/>
    </source>
</evidence>
<gene>
    <name evidence="4" type="ORF">C5O00_12620</name>
</gene>
<evidence type="ECO:0000313" key="5">
    <source>
        <dbReference type="Proteomes" id="UP000238442"/>
    </source>
</evidence>
<dbReference type="EMBL" id="CP027062">
    <property type="protein sequence ID" value="AVI51949.1"/>
    <property type="molecule type" value="Genomic_DNA"/>
</dbReference>
<dbReference type="InterPro" id="IPR042342">
    <property type="entry name" value="TTC22"/>
</dbReference>
<dbReference type="SUPFAM" id="SSF52200">
    <property type="entry name" value="Toll/Interleukin receptor TIR domain"/>
    <property type="match status" value="1"/>
</dbReference>
<dbReference type="GO" id="GO:0007165">
    <property type="term" value="P:signal transduction"/>
    <property type="evidence" value="ECO:0007669"/>
    <property type="project" value="InterPro"/>
</dbReference>
<evidence type="ECO:0000256" key="1">
    <source>
        <dbReference type="SAM" id="MobiDB-lite"/>
    </source>
</evidence>
<organism evidence="4 5">
    <name type="scientific">Pukyongia salina</name>
    <dbReference type="NCBI Taxonomy" id="2094025"/>
    <lineage>
        <taxon>Bacteria</taxon>
        <taxon>Pseudomonadati</taxon>
        <taxon>Bacteroidota</taxon>
        <taxon>Flavobacteriia</taxon>
        <taxon>Flavobacteriales</taxon>
        <taxon>Flavobacteriaceae</taxon>
        <taxon>Pukyongia</taxon>
    </lineage>
</organism>
<feature type="transmembrane region" description="Helical" evidence="2">
    <location>
        <begin position="188"/>
        <end position="206"/>
    </location>
</feature>
<dbReference type="Pfam" id="PF13676">
    <property type="entry name" value="TIR_2"/>
    <property type="match status" value="1"/>
</dbReference>
<proteinExistence type="predicted"/>
<dbReference type="InterPro" id="IPR000157">
    <property type="entry name" value="TIR_dom"/>
</dbReference>
<dbReference type="OrthoDB" id="1098242at2"/>
<dbReference type="KEGG" id="aue:C5O00_12620"/>
<keyword evidence="2" id="KW-1133">Transmembrane helix</keyword>
<keyword evidence="5" id="KW-1185">Reference proteome</keyword>
<protein>
    <recommendedName>
        <fullName evidence="3">TIR domain-containing protein</fullName>
    </recommendedName>
</protein>
<sequence length="424" mass="46214">MSDKTIFFSYSRDNSDFVLNLAKELREAGAKVWLDQLDIKPGTRWDKSIETALKESSTLLVVLSKSSVASHNVMDEVSYALEEGKTVVPVLLEDCEIPFRLRRLQFADFTTSHKTGKETLSKALHLGDEVKSKLVSESGTSSQEPVAAKPDPVTTSTTAQSSPPPQEAPATVAAKATASANSSGSKKGIIYAVIAVIAVVAIWGIYSITSSGEGHNDMMAQCKADWEELETDLATDTESFNELAALRRHIELYAPCPHENEAMDRISFLKAMGGDAGDVATTDIEENGNENQASSTNSSAASTNAQGTPGTTNNMGNTNNTEPEETPEEVIEEAIASDAVNGNNVQKVTYNGGMFMQKTPKIWLEVNENGERIFKVTKRDQDAVYLREGDVRLRLDVTNFVVYYTDANTAEFQLYVIDEISKDI</sequence>
<feature type="region of interest" description="Disordered" evidence="1">
    <location>
        <begin position="287"/>
        <end position="329"/>
    </location>
</feature>
<dbReference type="PROSITE" id="PS50104">
    <property type="entry name" value="TIR"/>
    <property type="match status" value="1"/>
</dbReference>
<feature type="compositionally biased region" description="Low complexity" evidence="1">
    <location>
        <begin position="293"/>
        <end position="321"/>
    </location>
</feature>
<evidence type="ECO:0000256" key="2">
    <source>
        <dbReference type="SAM" id="Phobius"/>
    </source>
</evidence>
<dbReference type="Gene3D" id="3.40.50.10140">
    <property type="entry name" value="Toll/interleukin-1 receptor homology (TIR) domain"/>
    <property type="match status" value="1"/>
</dbReference>
<feature type="region of interest" description="Disordered" evidence="1">
    <location>
        <begin position="134"/>
        <end position="173"/>
    </location>
</feature>
<feature type="compositionally biased region" description="Low complexity" evidence="1">
    <location>
        <begin position="152"/>
        <end position="161"/>
    </location>
</feature>